<sequence>MDSLAYMLASGGDDDSLKLWFWLIVGAIFLIKKVIEFLKPKEKDEETPVLDTEDHHEKRVKEVIAEMRRTNPQPRQPQPARPQAPARAPRPSAPPVELPTPAVARKRRPEPEPKPEWTAETAQQTAQNVLERYVKATEEARQSMRSLSDAEQAALHRLQEREMKESRPEPLPTVAASEPLSLKNSLRRSQSLKTAILYQEILGKPRALRGISFSGE</sequence>
<organism evidence="3 4">
    <name type="scientific">Akkermansia massiliensis</name>
    <dbReference type="NCBI Taxonomy" id="2927224"/>
    <lineage>
        <taxon>Bacteria</taxon>
        <taxon>Pseudomonadati</taxon>
        <taxon>Verrucomicrobiota</taxon>
        <taxon>Verrucomicrobiia</taxon>
        <taxon>Verrucomicrobiales</taxon>
        <taxon>Akkermansiaceae</taxon>
        <taxon>Akkermansia</taxon>
    </lineage>
</organism>
<dbReference type="Proteomes" id="UP001202031">
    <property type="component" value="Unassembled WGS sequence"/>
</dbReference>
<feature type="region of interest" description="Disordered" evidence="1">
    <location>
        <begin position="161"/>
        <end position="182"/>
    </location>
</feature>
<evidence type="ECO:0000313" key="5">
    <source>
        <dbReference type="Proteomes" id="UP001202031"/>
    </source>
</evidence>
<dbReference type="EMBL" id="JAMGSI010000002">
    <property type="protein sequence ID" value="MCL6657809.1"/>
    <property type="molecule type" value="Genomic_DNA"/>
</dbReference>
<dbReference type="Proteomes" id="UP000642553">
    <property type="component" value="Chromosome"/>
</dbReference>
<evidence type="ECO:0000313" key="3">
    <source>
        <dbReference type="EMBL" id="QHV62667.1"/>
    </source>
</evidence>
<reference evidence="2 5" key="2">
    <citation type="submission" date="2022-03" db="EMBL/GenBank/DDBJ databases">
        <title>Taxonomic description of new species and reclassification of some bacterial strains.</title>
        <authorList>
            <person name="Ndongo S."/>
        </authorList>
    </citation>
    <scope>NUCLEOTIDE SEQUENCE [LARGE SCALE GENOMIC DNA]</scope>
    <source>
        <strain evidence="2 5">Marseille-P6666</strain>
    </source>
</reference>
<feature type="region of interest" description="Disordered" evidence="1">
    <location>
        <begin position="42"/>
        <end position="125"/>
    </location>
</feature>
<dbReference type="RefSeq" id="WP_102721570.1">
    <property type="nucleotide sequence ID" value="NZ_CP029701.1"/>
</dbReference>
<evidence type="ECO:0000256" key="1">
    <source>
        <dbReference type="SAM" id="MobiDB-lite"/>
    </source>
</evidence>
<feature type="compositionally biased region" description="Basic and acidic residues" evidence="1">
    <location>
        <begin position="42"/>
        <end position="69"/>
    </location>
</feature>
<gene>
    <name evidence="3" type="ORF">DMI76_04450</name>
    <name evidence="2" type="ORF">M8N44_10865</name>
</gene>
<name>A0AAE6W210_9BACT</name>
<proteinExistence type="predicted"/>
<accession>A0AAE6W210</accession>
<evidence type="ECO:0000313" key="2">
    <source>
        <dbReference type="EMBL" id="MCL6657809.1"/>
    </source>
</evidence>
<keyword evidence="5" id="KW-1185">Reference proteome</keyword>
<dbReference type="AlphaFoldDB" id="A0AAE6W210"/>
<reference evidence="3" key="1">
    <citation type="submission" date="2018-05" db="EMBL/GenBank/DDBJ databases">
        <title>Complete genome sequnece of Akkermansia muciniphila EB-AMDK-40.</title>
        <authorList>
            <person name="Nam Y.-D."/>
            <person name="Chung W.-H."/>
            <person name="Park Y.S."/>
            <person name="Kang J."/>
        </authorList>
    </citation>
    <scope>NUCLEOTIDE SEQUENCE</scope>
    <source>
        <strain evidence="3">EB-AMDK-40</strain>
    </source>
</reference>
<evidence type="ECO:0000313" key="4">
    <source>
        <dbReference type="Proteomes" id="UP000642553"/>
    </source>
</evidence>
<dbReference type="EMBL" id="CP029701">
    <property type="protein sequence ID" value="QHV62667.1"/>
    <property type="molecule type" value="Genomic_DNA"/>
</dbReference>
<dbReference type="GeneID" id="84024371"/>
<protein>
    <submittedName>
        <fullName evidence="3">Uncharacterized protein</fullName>
    </submittedName>
</protein>